<accession>G2TMK1</accession>
<reference evidence="1 2" key="1">
    <citation type="journal article" date="2011" name="Stand. Genomic Sci.">
        <title>Complete Genome Sequence of a thermotolerant sporogenic lactic acid bacterium, Bacillus coagulans strain 36D1.</title>
        <authorList>
            <person name="Rhee M.S."/>
            <person name="Moritz B.E."/>
            <person name="Xie G."/>
            <person name="Glavina Del Rio T."/>
            <person name="Dalin E."/>
            <person name="Tice H."/>
            <person name="Bruce D."/>
            <person name="Goodwin L."/>
            <person name="Chertkov O."/>
            <person name="Brettin T."/>
            <person name="Han C."/>
            <person name="Detter C."/>
            <person name="Pitluck S."/>
            <person name="Land M.L."/>
            <person name="Patel M."/>
            <person name="Ou M."/>
            <person name="Harbrucker R."/>
            <person name="Ingram L.O."/>
            <person name="Shanmugam K.T."/>
        </authorList>
    </citation>
    <scope>NUCLEOTIDE SEQUENCE [LARGE SCALE GENOMIC DNA]</scope>
    <source>
        <strain evidence="1 2">36D1</strain>
    </source>
</reference>
<dbReference type="KEGG" id="bag:Bcoa_0267"/>
<evidence type="ECO:0000313" key="2">
    <source>
        <dbReference type="Proteomes" id="UP000009283"/>
    </source>
</evidence>
<name>G2TMK1_HEYCO</name>
<dbReference type="HOGENOM" id="CLU_3354446_0_0_9"/>
<protein>
    <submittedName>
        <fullName evidence="1">Uncharacterized protein</fullName>
    </submittedName>
</protein>
<organism evidence="1 2">
    <name type="scientific">Heyndrickxia coagulans 36D1</name>
    <dbReference type="NCBI Taxonomy" id="345219"/>
    <lineage>
        <taxon>Bacteria</taxon>
        <taxon>Bacillati</taxon>
        <taxon>Bacillota</taxon>
        <taxon>Bacilli</taxon>
        <taxon>Bacillales</taxon>
        <taxon>Bacillaceae</taxon>
        <taxon>Heyndrickxia</taxon>
    </lineage>
</organism>
<sequence length="36" mass="4289">MLRKHGKKMVFLHLEVVYVKEAWKKEGLSSRMGRLC</sequence>
<evidence type="ECO:0000313" key="1">
    <source>
        <dbReference type="EMBL" id="AEO99492.1"/>
    </source>
</evidence>
<dbReference type="Proteomes" id="UP000009283">
    <property type="component" value="Chromosome"/>
</dbReference>
<dbReference type="AlphaFoldDB" id="G2TMK1"/>
<proteinExistence type="predicted"/>
<dbReference type="EMBL" id="CP003056">
    <property type="protein sequence ID" value="AEO99492.1"/>
    <property type="molecule type" value="Genomic_DNA"/>
</dbReference>
<gene>
    <name evidence="1" type="ORF">Bcoa_0267</name>
</gene>